<keyword evidence="3" id="KW-0560">Oxidoreductase</keyword>
<proteinExistence type="inferred from homology"/>
<dbReference type="EMBL" id="PFNL01000073">
    <property type="protein sequence ID" value="PIZ46926.1"/>
    <property type="molecule type" value="Genomic_DNA"/>
</dbReference>
<keyword evidence="6" id="KW-0472">Membrane</keyword>
<dbReference type="Pfam" id="PF13462">
    <property type="entry name" value="Thioredoxin_4"/>
    <property type="match status" value="1"/>
</dbReference>
<dbReference type="AlphaFoldDB" id="A0A2M7TJU1"/>
<reference evidence="9" key="1">
    <citation type="submission" date="2017-09" db="EMBL/GenBank/DDBJ databases">
        <title>Depth-based differentiation of microbial function through sediment-hosted aquifers and enrichment of novel symbionts in the deep terrestrial subsurface.</title>
        <authorList>
            <person name="Probst A.J."/>
            <person name="Ladd B."/>
            <person name="Jarett J.K."/>
            <person name="Geller-Mcgrath D.E."/>
            <person name="Sieber C.M.K."/>
            <person name="Emerson J.B."/>
            <person name="Anantharaman K."/>
            <person name="Thomas B.C."/>
            <person name="Malmstrom R."/>
            <person name="Stieglmeier M."/>
            <person name="Klingl A."/>
            <person name="Woyke T."/>
            <person name="Ryan C.M."/>
            <person name="Banfield J.F."/>
        </authorList>
    </citation>
    <scope>NUCLEOTIDE SEQUENCE [LARGE SCALE GENOMIC DNA]</scope>
</reference>
<keyword evidence="6" id="KW-0812">Transmembrane</keyword>
<evidence type="ECO:0000256" key="3">
    <source>
        <dbReference type="ARBA" id="ARBA00023002"/>
    </source>
</evidence>
<evidence type="ECO:0000256" key="2">
    <source>
        <dbReference type="ARBA" id="ARBA00022729"/>
    </source>
</evidence>
<feature type="domain" description="Thioredoxin" evidence="7">
    <location>
        <begin position="26"/>
        <end position="176"/>
    </location>
</feature>
<keyword evidence="2" id="KW-0732">Signal</keyword>
<keyword evidence="4" id="KW-1015">Disulfide bond</keyword>
<evidence type="ECO:0000313" key="9">
    <source>
        <dbReference type="Proteomes" id="UP000228920"/>
    </source>
</evidence>
<organism evidence="8 9">
    <name type="scientific">candidate division WWE3 bacterium CG_4_10_14_0_2_um_filter_41_14</name>
    <dbReference type="NCBI Taxonomy" id="1975072"/>
    <lineage>
        <taxon>Bacteria</taxon>
        <taxon>Katanobacteria</taxon>
    </lineage>
</organism>
<sequence length="237" mass="25595">MESNDLKLAAGVILGSLLIIVGVVFIANLTDKPDVVNVVDAIGENRPEKGNSASGISIVEFSDFQCPACAVAFSSVGEFLKTYGDQVHFVYRHFPITELHPNAMPAAYASEAAGKQGKFWEVHDWLFTNQSAWETAAVDADYWFEQFGEEISLDRDQFSNDYLSDEVRNVVSNDRAEARNLGVSSTPTFFINGKKIAGALSLQSLIDASGVIIDANNANDGVTPEPTVAIEPTVSGE</sequence>
<dbReference type="PANTHER" id="PTHR13887:SF14">
    <property type="entry name" value="DISULFIDE BOND FORMATION PROTEIN D"/>
    <property type="match status" value="1"/>
</dbReference>
<dbReference type="Gene3D" id="3.40.30.10">
    <property type="entry name" value="Glutaredoxin"/>
    <property type="match status" value="1"/>
</dbReference>
<dbReference type="InterPro" id="IPR036249">
    <property type="entry name" value="Thioredoxin-like_sf"/>
</dbReference>
<dbReference type="Proteomes" id="UP000228920">
    <property type="component" value="Unassembled WGS sequence"/>
</dbReference>
<dbReference type="InterPro" id="IPR012336">
    <property type="entry name" value="Thioredoxin-like_fold"/>
</dbReference>
<evidence type="ECO:0000259" key="7">
    <source>
        <dbReference type="PROSITE" id="PS51352"/>
    </source>
</evidence>
<gene>
    <name evidence="8" type="ORF">COY32_02605</name>
</gene>
<dbReference type="PANTHER" id="PTHR13887">
    <property type="entry name" value="GLUTATHIONE S-TRANSFERASE KAPPA"/>
    <property type="match status" value="1"/>
</dbReference>
<dbReference type="PROSITE" id="PS51352">
    <property type="entry name" value="THIOREDOXIN_2"/>
    <property type="match status" value="1"/>
</dbReference>
<name>A0A2M7TJU1_UNCKA</name>
<keyword evidence="5" id="KW-0676">Redox-active center</keyword>
<dbReference type="GO" id="GO:0016491">
    <property type="term" value="F:oxidoreductase activity"/>
    <property type="evidence" value="ECO:0007669"/>
    <property type="project" value="UniProtKB-KW"/>
</dbReference>
<protein>
    <recommendedName>
        <fullName evidence="7">Thioredoxin domain-containing protein</fullName>
    </recommendedName>
</protein>
<evidence type="ECO:0000256" key="6">
    <source>
        <dbReference type="SAM" id="Phobius"/>
    </source>
</evidence>
<dbReference type="InterPro" id="IPR013766">
    <property type="entry name" value="Thioredoxin_domain"/>
</dbReference>
<comment type="similarity">
    <text evidence="1">Belongs to the thioredoxin family. DsbA subfamily.</text>
</comment>
<feature type="transmembrane region" description="Helical" evidence="6">
    <location>
        <begin position="6"/>
        <end position="27"/>
    </location>
</feature>
<keyword evidence="6" id="KW-1133">Transmembrane helix</keyword>
<evidence type="ECO:0000256" key="4">
    <source>
        <dbReference type="ARBA" id="ARBA00023157"/>
    </source>
</evidence>
<evidence type="ECO:0000313" key="8">
    <source>
        <dbReference type="EMBL" id="PIZ46926.1"/>
    </source>
</evidence>
<accession>A0A2M7TJU1</accession>
<dbReference type="SUPFAM" id="SSF52833">
    <property type="entry name" value="Thioredoxin-like"/>
    <property type="match status" value="1"/>
</dbReference>
<evidence type="ECO:0000256" key="1">
    <source>
        <dbReference type="ARBA" id="ARBA00005791"/>
    </source>
</evidence>
<comment type="caution">
    <text evidence="8">The sequence shown here is derived from an EMBL/GenBank/DDBJ whole genome shotgun (WGS) entry which is preliminary data.</text>
</comment>
<evidence type="ECO:0000256" key="5">
    <source>
        <dbReference type="ARBA" id="ARBA00023284"/>
    </source>
</evidence>